<dbReference type="OrthoDB" id="515684at2759"/>
<dbReference type="KEGG" id="cvr:CHLNCDRAFT_133800"/>
<evidence type="ECO:0000313" key="1">
    <source>
        <dbReference type="EMBL" id="EFN55459.1"/>
    </source>
</evidence>
<accession>E1ZF95</accession>
<reference evidence="1 2" key="1">
    <citation type="journal article" date="2010" name="Plant Cell">
        <title>The Chlorella variabilis NC64A genome reveals adaptation to photosymbiosis, coevolution with viruses, and cryptic sex.</title>
        <authorList>
            <person name="Blanc G."/>
            <person name="Duncan G."/>
            <person name="Agarkova I."/>
            <person name="Borodovsky M."/>
            <person name="Gurnon J."/>
            <person name="Kuo A."/>
            <person name="Lindquist E."/>
            <person name="Lucas S."/>
            <person name="Pangilinan J."/>
            <person name="Polle J."/>
            <person name="Salamov A."/>
            <person name="Terry A."/>
            <person name="Yamada T."/>
            <person name="Dunigan D.D."/>
            <person name="Grigoriev I.V."/>
            <person name="Claverie J.M."/>
            <person name="Van Etten J.L."/>
        </authorList>
    </citation>
    <scope>NUCLEOTIDE SEQUENCE [LARGE SCALE GENOMIC DNA]</scope>
    <source>
        <strain evidence="1 2">NC64A</strain>
    </source>
</reference>
<sequence length="298" mass="32355">MPAELLSIAELFRGEVERGRRLLAESAEFRGSSDLQLFVEGVDLTVQRHAIFVDGDGQQRQGLTAQEMQQGLVVVAQLALRTLPAAFNTWMVQGECFCAVYDACHQVAASPLAWWRLLGDTALAALMSLFTTSHDGDQALAALRGNLRQAGAMVATWRQGIDAVAGLLAEHQRGLGFAPLLTAADAHRLWLHVAHDAAIALLSRGPGAPEAPQWLAAALAANRQLAEADPGNAAFVLMRRADLLCVHQAGTGEDAVAAYRSSMRKAQERKGEPRRRRRRRRCCCCCQPVVKVICCLPM</sequence>
<dbReference type="InParanoid" id="E1ZF95"/>
<dbReference type="Proteomes" id="UP000008141">
    <property type="component" value="Unassembled WGS sequence"/>
</dbReference>
<evidence type="ECO:0000313" key="2">
    <source>
        <dbReference type="Proteomes" id="UP000008141"/>
    </source>
</evidence>
<keyword evidence="2" id="KW-1185">Reference proteome</keyword>
<dbReference type="GeneID" id="17355003"/>
<name>E1ZF95_CHLVA</name>
<gene>
    <name evidence="1" type="ORF">CHLNCDRAFT_133800</name>
</gene>
<proteinExistence type="predicted"/>
<dbReference type="RefSeq" id="XP_005847561.1">
    <property type="nucleotide sequence ID" value="XM_005847499.1"/>
</dbReference>
<organism evidence="2">
    <name type="scientific">Chlorella variabilis</name>
    <name type="common">Green alga</name>
    <dbReference type="NCBI Taxonomy" id="554065"/>
    <lineage>
        <taxon>Eukaryota</taxon>
        <taxon>Viridiplantae</taxon>
        <taxon>Chlorophyta</taxon>
        <taxon>core chlorophytes</taxon>
        <taxon>Trebouxiophyceae</taxon>
        <taxon>Chlorellales</taxon>
        <taxon>Chlorellaceae</taxon>
        <taxon>Chlorella clade</taxon>
        <taxon>Chlorella</taxon>
    </lineage>
</organism>
<dbReference type="AlphaFoldDB" id="E1ZF95"/>
<dbReference type="EMBL" id="GL433844">
    <property type="protein sequence ID" value="EFN55459.1"/>
    <property type="molecule type" value="Genomic_DNA"/>
</dbReference>
<protein>
    <submittedName>
        <fullName evidence="1">Expressed protein</fullName>
    </submittedName>
</protein>